<name>X1SN32_9ZZZZ</name>
<evidence type="ECO:0000313" key="2">
    <source>
        <dbReference type="EMBL" id="GAI76775.1"/>
    </source>
</evidence>
<accession>X1SN32</accession>
<protein>
    <recommendedName>
        <fullName evidence="1">HNH endonuclease 5 domain-containing protein</fullName>
    </recommendedName>
</protein>
<organism evidence="2">
    <name type="scientific">marine sediment metagenome</name>
    <dbReference type="NCBI Taxonomy" id="412755"/>
    <lineage>
        <taxon>unclassified sequences</taxon>
        <taxon>metagenomes</taxon>
        <taxon>ecological metagenomes</taxon>
    </lineage>
</organism>
<reference evidence="2" key="1">
    <citation type="journal article" date="2014" name="Front. Microbiol.">
        <title>High frequency of phylogenetically diverse reductive dehalogenase-homologous genes in deep subseafloor sedimentary metagenomes.</title>
        <authorList>
            <person name="Kawai M."/>
            <person name="Futagami T."/>
            <person name="Toyoda A."/>
            <person name="Takaki Y."/>
            <person name="Nishi S."/>
            <person name="Hori S."/>
            <person name="Arai W."/>
            <person name="Tsubouchi T."/>
            <person name="Morono Y."/>
            <person name="Uchiyama I."/>
            <person name="Ito T."/>
            <person name="Fujiyama A."/>
            <person name="Inagaki F."/>
            <person name="Takami H."/>
        </authorList>
    </citation>
    <scope>NUCLEOTIDE SEQUENCE</scope>
    <source>
        <strain evidence="2">Expedition CK06-06</strain>
    </source>
</reference>
<feature type="domain" description="HNH endonuclease 5" evidence="1">
    <location>
        <begin position="5"/>
        <end position="60"/>
    </location>
</feature>
<dbReference type="Pfam" id="PF14279">
    <property type="entry name" value="HNH_5"/>
    <property type="match status" value="1"/>
</dbReference>
<dbReference type="InterPro" id="IPR029471">
    <property type="entry name" value="HNH_5"/>
</dbReference>
<comment type="caution">
    <text evidence="2">The sequence shown here is derived from an EMBL/GenBank/DDBJ whole genome shotgun (WGS) entry which is preliminary data.</text>
</comment>
<dbReference type="AlphaFoldDB" id="X1SN32"/>
<proteinExistence type="predicted"/>
<sequence>MEIKCIYCLKEKNTNEFRKKEHVIPQMFGRFKSNLVLRNFVCDSCNQYFGDNLELALGRDTIEGVIMRAKLGISQEFYIRIYTGFYAV</sequence>
<gene>
    <name evidence="2" type="ORF">S12H4_13658</name>
</gene>
<evidence type="ECO:0000259" key="1">
    <source>
        <dbReference type="Pfam" id="PF14279"/>
    </source>
</evidence>
<dbReference type="EMBL" id="BARW01006503">
    <property type="protein sequence ID" value="GAI76775.1"/>
    <property type="molecule type" value="Genomic_DNA"/>
</dbReference>